<protein>
    <submittedName>
        <fullName evidence="1">Uncharacterized protein</fullName>
    </submittedName>
</protein>
<gene>
    <name evidence="1" type="ORF">Eldridge_010</name>
</gene>
<evidence type="ECO:0000313" key="1">
    <source>
        <dbReference type="EMBL" id="AMB18593.1"/>
    </source>
</evidence>
<dbReference type="KEGG" id="vg:28801672"/>
<dbReference type="GeneID" id="28801672"/>
<name>A0A109QIS0_9CAUD</name>
<accession>A0A109QIS0</accession>
<dbReference type="EMBL" id="KU253712">
    <property type="protein sequence ID" value="AMB18593.1"/>
    <property type="molecule type" value="Genomic_DNA"/>
</dbReference>
<proteinExistence type="predicted"/>
<organism evidence="1 2">
    <name type="scientific">Bacillus phage Eldridge</name>
    <dbReference type="NCBI Taxonomy" id="1776293"/>
    <lineage>
        <taxon>Viruses</taxon>
        <taxon>Duplodnaviria</taxon>
        <taxon>Heunggongvirae</taxon>
        <taxon>Uroviricota</taxon>
        <taxon>Caudoviricetes</taxon>
        <taxon>Herelleviridae</taxon>
        <taxon>Bastillevirinae</taxon>
        <taxon>Eldridgevirus</taxon>
        <taxon>Eldridgevirus eldridge</taxon>
    </lineage>
</organism>
<sequence length="22" mass="2553">MLYTILTVLVVAFLLAWLFGRI</sequence>
<reference evidence="1 2" key="1">
    <citation type="journal article" date="2016" name="Genome Announc.">
        <title>Complete Genome Sequence of Bacillus megaterium Bacteriophage Eldridge.</title>
        <authorList>
            <person name="Reveille A.M."/>
            <person name="Eldridge K.A."/>
            <person name="Temple L.M."/>
        </authorList>
    </citation>
    <scope>NUCLEOTIDE SEQUENCE [LARGE SCALE GENOMIC DNA]</scope>
</reference>
<keyword evidence="2" id="KW-1185">Reference proteome</keyword>
<evidence type="ECO:0000313" key="2">
    <source>
        <dbReference type="Proteomes" id="UP000204502"/>
    </source>
</evidence>
<dbReference type="Proteomes" id="UP000204502">
    <property type="component" value="Segment"/>
</dbReference>
<dbReference type="RefSeq" id="YP_009274717.1">
    <property type="nucleotide sequence ID" value="NC_030920.1"/>
</dbReference>